<organism evidence="1 2">
    <name type="scientific">Zostera marina</name>
    <name type="common">Eelgrass</name>
    <dbReference type="NCBI Taxonomy" id="29655"/>
    <lineage>
        <taxon>Eukaryota</taxon>
        <taxon>Viridiplantae</taxon>
        <taxon>Streptophyta</taxon>
        <taxon>Embryophyta</taxon>
        <taxon>Tracheophyta</taxon>
        <taxon>Spermatophyta</taxon>
        <taxon>Magnoliopsida</taxon>
        <taxon>Liliopsida</taxon>
        <taxon>Zosteraceae</taxon>
        <taxon>Zostera</taxon>
    </lineage>
</organism>
<dbReference type="EMBL" id="LFYR01002228">
    <property type="protein sequence ID" value="KMZ56067.1"/>
    <property type="molecule type" value="Genomic_DNA"/>
</dbReference>
<comment type="caution">
    <text evidence="1">The sequence shown here is derived from an EMBL/GenBank/DDBJ whole genome shotgun (WGS) entry which is preliminary data.</text>
</comment>
<reference evidence="2" key="1">
    <citation type="journal article" date="2016" name="Nature">
        <title>The genome of the seagrass Zostera marina reveals angiosperm adaptation to the sea.</title>
        <authorList>
            <person name="Olsen J.L."/>
            <person name="Rouze P."/>
            <person name="Verhelst B."/>
            <person name="Lin Y.-C."/>
            <person name="Bayer T."/>
            <person name="Collen J."/>
            <person name="Dattolo E."/>
            <person name="De Paoli E."/>
            <person name="Dittami S."/>
            <person name="Maumus F."/>
            <person name="Michel G."/>
            <person name="Kersting A."/>
            <person name="Lauritano C."/>
            <person name="Lohaus R."/>
            <person name="Toepel M."/>
            <person name="Tonon T."/>
            <person name="Vanneste K."/>
            <person name="Amirebrahimi M."/>
            <person name="Brakel J."/>
            <person name="Bostroem C."/>
            <person name="Chovatia M."/>
            <person name="Grimwood J."/>
            <person name="Jenkins J.W."/>
            <person name="Jueterbock A."/>
            <person name="Mraz A."/>
            <person name="Stam W.T."/>
            <person name="Tice H."/>
            <person name="Bornberg-Bauer E."/>
            <person name="Green P.J."/>
            <person name="Pearson G.A."/>
            <person name="Procaccini G."/>
            <person name="Duarte C.M."/>
            <person name="Schmutz J."/>
            <person name="Reusch T.B.H."/>
            <person name="Van de Peer Y."/>
        </authorList>
    </citation>
    <scope>NUCLEOTIDE SEQUENCE [LARGE SCALE GENOMIC DNA]</scope>
    <source>
        <strain evidence="2">cv. Finnish</strain>
    </source>
</reference>
<dbReference type="Proteomes" id="UP000036987">
    <property type="component" value="Unassembled WGS sequence"/>
</dbReference>
<evidence type="ECO:0000313" key="2">
    <source>
        <dbReference type="Proteomes" id="UP000036987"/>
    </source>
</evidence>
<accession>A0A0K9NJ05</accession>
<dbReference type="OrthoDB" id="994333at2759"/>
<gene>
    <name evidence="1" type="ORF">ZOSMA_9G01740</name>
</gene>
<name>A0A0K9NJ05_ZOSMR</name>
<protein>
    <submittedName>
        <fullName evidence="1">Uncharacterized protein</fullName>
    </submittedName>
</protein>
<evidence type="ECO:0000313" key="1">
    <source>
        <dbReference type="EMBL" id="KMZ56067.1"/>
    </source>
</evidence>
<keyword evidence="2" id="KW-1185">Reference proteome</keyword>
<proteinExistence type="predicted"/>
<sequence>MKDGDEIEKRQLVRDGKGTTEDLTSLKTLRDEHAKRRKNAILAWDGLLAPTKNPLKAARRDRVGRGVVENDDLELLQKKRILRSGFITRARMVDDSAIGEMMNKSKIERRFSEGNGTDRRMTRESLIHRGRRRSIAGQRPNSSIENRRIISLPIWVGQPEFPVHLWCPEIFSAVGSVIGEPVRLDAHTAIGPNGVGAKMLTVKQ</sequence>
<dbReference type="AlphaFoldDB" id="A0A0K9NJ05"/>